<dbReference type="PROSITE" id="PS50106">
    <property type="entry name" value="PDZ"/>
    <property type="match status" value="1"/>
</dbReference>
<keyword evidence="7" id="KW-1185">Reference proteome</keyword>
<dbReference type="GO" id="GO:0030018">
    <property type="term" value="C:Z disc"/>
    <property type="evidence" value="ECO:0007669"/>
    <property type="project" value="UniProtKB-SubCell"/>
</dbReference>
<dbReference type="GO" id="GO:0051371">
    <property type="term" value="F:muscle alpha-actinin binding"/>
    <property type="evidence" value="ECO:0007669"/>
    <property type="project" value="TreeGrafter"/>
</dbReference>
<feature type="region of interest" description="Disordered" evidence="4">
    <location>
        <begin position="95"/>
        <end position="157"/>
    </location>
</feature>
<dbReference type="Gene3D" id="2.30.42.10">
    <property type="match status" value="1"/>
</dbReference>
<comment type="caution">
    <text evidence="6">The sequence shown here is derived from an EMBL/GenBank/DDBJ whole genome shotgun (WGS) entry which is preliminary data.</text>
</comment>
<keyword evidence="3" id="KW-0440">LIM domain</keyword>
<dbReference type="InterPro" id="IPR031847">
    <property type="entry name" value="PDLI1-4/Zasp-like_mid"/>
</dbReference>
<dbReference type="EMBL" id="JADWDJ010000018">
    <property type="protein sequence ID" value="KAG5266629.1"/>
    <property type="molecule type" value="Genomic_DNA"/>
</dbReference>
<dbReference type="InterPro" id="IPR006643">
    <property type="entry name" value="Zasp-like_motif"/>
</dbReference>
<name>A0AAV6FUX0_9TELE</name>
<dbReference type="SMART" id="SM00228">
    <property type="entry name" value="PDZ"/>
    <property type="match status" value="1"/>
</dbReference>
<dbReference type="GO" id="GO:0030036">
    <property type="term" value="P:actin cytoskeleton organization"/>
    <property type="evidence" value="ECO:0007669"/>
    <property type="project" value="TreeGrafter"/>
</dbReference>
<dbReference type="GO" id="GO:0007507">
    <property type="term" value="P:heart development"/>
    <property type="evidence" value="ECO:0007669"/>
    <property type="project" value="TreeGrafter"/>
</dbReference>
<keyword evidence="3" id="KW-0479">Metal-binding</keyword>
<dbReference type="PANTHER" id="PTHR24214:SF9">
    <property type="entry name" value="LIM DOMAIN-BINDING PROTEIN 3"/>
    <property type="match status" value="1"/>
</dbReference>
<dbReference type="SMART" id="SM00735">
    <property type="entry name" value="ZM"/>
    <property type="match status" value="2"/>
</dbReference>
<evidence type="ECO:0000256" key="1">
    <source>
        <dbReference type="ARBA" id="ARBA00004216"/>
    </source>
</evidence>
<dbReference type="GO" id="GO:0061061">
    <property type="term" value="P:muscle structure development"/>
    <property type="evidence" value="ECO:0007669"/>
    <property type="project" value="TreeGrafter"/>
</dbReference>
<dbReference type="Pfam" id="PF00595">
    <property type="entry name" value="PDZ"/>
    <property type="match status" value="1"/>
</dbReference>
<feature type="compositionally biased region" description="Polar residues" evidence="4">
    <location>
        <begin position="128"/>
        <end position="143"/>
    </location>
</feature>
<evidence type="ECO:0000256" key="3">
    <source>
        <dbReference type="ARBA" id="ARBA00023038"/>
    </source>
</evidence>
<dbReference type="PANTHER" id="PTHR24214">
    <property type="entry name" value="PDZ AND LIM DOMAIN PROTEIN ZASP"/>
    <property type="match status" value="1"/>
</dbReference>
<evidence type="ECO:0000256" key="2">
    <source>
        <dbReference type="ARBA" id="ARBA00022490"/>
    </source>
</evidence>
<dbReference type="InterPro" id="IPR001478">
    <property type="entry name" value="PDZ"/>
</dbReference>
<dbReference type="CDD" id="cd06753">
    <property type="entry name" value="PDZ_PDLIM-like"/>
    <property type="match status" value="1"/>
</dbReference>
<dbReference type="SUPFAM" id="SSF50156">
    <property type="entry name" value="PDZ domain-like"/>
    <property type="match status" value="1"/>
</dbReference>
<dbReference type="GO" id="GO:0003779">
    <property type="term" value="F:actin binding"/>
    <property type="evidence" value="ECO:0007669"/>
    <property type="project" value="TreeGrafter"/>
</dbReference>
<dbReference type="Proteomes" id="UP000823561">
    <property type="component" value="Chromosome 18"/>
</dbReference>
<dbReference type="InterPro" id="IPR036034">
    <property type="entry name" value="PDZ_sf"/>
</dbReference>
<gene>
    <name evidence="6" type="ORF">AALO_G00234370</name>
</gene>
<dbReference type="FunFam" id="2.30.42.10:FF:000019">
    <property type="entry name" value="LIM domain binding 3 isoform 1"/>
    <property type="match status" value="1"/>
</dbReference>
<sequence length="374" mass="40146">MSTYTITLNGPAPWGFRLQGGKDFNMPLTISRITPGSKAAQGNLVQGDVIVAIDGVHTDGMTHLEAQNKIKCAVNLALTMTKSKRPVPLPVGATRVDGSMPVIPHQQGQINGSPVPPNTPAGGIDTSGEANSHLSVNSSTPAKGQSPGPTKRKQYNSPIGLYSEETLREMAMVQESQKAKGSGTGLLLGYVISNTPANNEYLPNFNPTALKDSALSTHKPIEVPGPGGKATIIHAQYNTPISMYSQDAIMDAIAGQTQARGKEGEEIPDEGSPLATLPVKDRLVDSASPVYQAVIQKKDKETEINEGTLRAAHHQSKSFRILAHITGTEYLQDPDEDRLMKSREKFQSEAKGPRFARLKNWHHGLSAQILHASE</sequence>
<keyword evidence="3" id="KW-0862">Zinc</keyword>
<dbReference type="InterPro" id="IPR050604">
    <property type="entry name" value="PDZ-LIM_domain"/>
</dbReference>
<accession>A0AAV6FUX0</accession>
<evidence type="ECO:0000313" key="6">
    <source>
        <dbReference type="EMBL" id="KAG5266629.1"/>
    </source>
</evidence>
<reference evidence="6" key="1">
    <citation type="submission" date="2020-10" db="EMBL/GenBank/DDBJ databases">
        <title>Chromosome-scale genome assembly of the Allis shad, Alosa alosa.</title>
        <authorList>
            <person name="Margot Z."/>
            <person name="Christophe K."/>
            <person name="Cabau C."/>
            <person name="Louis A."/>
            <person name="Berthelot C."/>
            <person name="Parey E."/>
            <person name="Roest Crollius H."/>
            <person name="Montfort J."/>
            <person name="Robinson-Rechavi M."/>
            <person name="Bucao C."/>
            <person name="Bouchez O."/>
            <person name="Gislard M."/>
            <person name="Lluch J."/>
            <person name="Milhes M."/>
            <person name="Lampietro C."/>
            <person name="Lopez Roques C."/>
            <person name="Donnadieu C."/>
            <person name="Braasch I."/>
            <person name="Desvignes T."/>
            <person name="Postlethwait J."/>
            <person name="Bobe J."/>
            <person name="Guiguen Y."/>
        </authorList>
    </citation>
    <scope>NUCLEOTIDE SEQUENCE</scope>
    <source>
        <strain evidence="6">M-15738</strain>
        <tissue evidence="6">Blood</tissue>
    </source>
</reference>
<evidence type="ECO:0000259" key="5">
    <source>
        <dbReference type="PROSITE" id="PS50106"/>
    </source>
</evidence>
<dbReference type="GO" id="GO:0005912">
    <property type="term" value="C:adherens junction"/>
    <property type="evidence" value="ECO:0007669"/>
    <property type="project" value="TreeGrafter"/>
</dbReference>
<organism evidence="6 7">
    <name type="scientific">Alosa alosa</name>
    <name type="common">allis shad</name>
    <dbReference type="NCBI Taxonomy" id="278164"/>
    <lineage>
        <taxon>Eukaryota</taxon>
        <taxon>Metazoa</taxon>
        <taxon>Chordata</taxon>
        <taxon>Craniata</taxon>
        <taxon>Vertebrata</taxon>
        <taxon>Euteleostomi</taxon>
        <taxon>Actinopterygii</taxon>
        <taxon>Neopterygii</taxon>
        <taxon>Teleostei</taxon>
        <taxon>Clupei</taxon>
        <taxon>Clupeiformes</taxon>
        <taxon>Clupeoidei</taxon>
        <taxon>Clupeidae</taxon>
        <taxon>Alosa</taxon>
    </lineage>
</organism>
<keyword evidence="2" id="KW-0963">Cytoplasm</keyword>
<comment type="subcellular location">
    <subcellularLocation>
        <location evidence="1">Cytoplasm</location>
        <location evidence="1">Myofibril</location>
        <location evidence="1">Sarcomere</location>
        <location evidence="1">Z line</location>
    </subcellularLocation>
</comment>
<dbReference type="AlphaFoldDB" id="A0AAV6FUX0"/>
<dbReference type="GO" id="GO:0031941">
    <property type="term" value="C:filamentous actin"/>
    <property type="evidence" value="ECO:0007669"/>
    <property type="project" value="TreeGrafter"/>
</dbReference>
<feature type="domain" description="PDZ" evidence="5">
    <location>
        <begin position="3"/>
        <end position="71"/>
    </location>
</feature>
<dbReference type="Pfam" id="PF15936">
    <property type="entry name" value="DUF4749"/>
    <property type="match status" value="1"/>
</dbReference>
<proteinExistence type="predicted"/>
<dbReference type="GO" id="GO:0001725">
    <property type="term" value="C:stress fiber"/>
    <property type="evidence" value="ECO:0007669"/>
    <property type="project" value="TreeGrafter"/>
</dbReference>
<evidence type="ECO:0000313" key="7">
    <source>
        <dbReference type="Proteomes" id="UP000823561"/>
    </source>
</evidence>
<protein>
    <recommendedName>
        <fullName evidence="5">PDZ domain-containing protein</fullName>
    </recommendedName>
</protein>
<evidence type="ECO:0000256" key="4">
    <source>
        <dbReference type="SAM" id="MobiDB-lite"/>
    </source>
</evidence>